<comment type="catalytic activity">
    <reaction evidence="1">
        <text>[protein]-peptidylproline (omega=180) = [protein]-peptidylproline (omega=0)</text>
        <dbReference type="Rhea" id="RHEA:16237"/>
        <dbReference type="Rhea" id="RHEA-COMP:10747"/>
        <dbReference type="Rhea" id="RHEA-COMP:10748"/>
        <dbReference type="ChEBI" id="CHEBI:83833"/>
        <dbReference type="ChEBI" id="CHEBI:83834"/>
        <dbReference type="EC" id="5.2.1.8"/>
    </reaction>
</comment>
<feature type="domain" description="PpiC" evidence="9">
    <location>
        <begin position="106"/>
        <end position="213"/>
    </location>
</feature>
<keyword evidence="5 8" id="KW-0697">Rotamase</keyword>
<evidence type="ECO:0000256" key="4">
    <source>
        <dbReference type="ARBA" id="ARBA00018370"/>
    </source>
</evidence>
<evidence type="ECO:0000256" key="1">
    <source>
        <dbReference type="ARBA" id="ARBA00000971"/>
    </source>
</evidence>
<evidence type="ECO:0000256" key="2">
    <source>
        <dbReference type="ARBA" id="ARBA00007656"/>
    </source>
</evidence>
<reference evidence="10 11" key="1">
    <citation type="submission" date="2023-07" db="EMBL/GenBank/DDBJ databases">
        <title>Genomic Encyclopedia of Type Strains, Phase IV (KMG-IV): sequencing the most valuable type-strain genomes for metagenomic binning, comparative biology and taxonomic classification.</title>
        <authorList>
            <person name="Goeker M."/>
        </authorList>
    </citation>
    <scope>NUCLEOTIDE SEQUENCE [LARGE SCALE GENOMIC DNA]</scope>
    <source>
        <strain evidence="10 11">DSM 18695</strain>
    </source>
</reference>
<dbReference type="RefSeq" id="WP_307349106.1">
    <property type="nucleotide sequence ID" value="NZ_JAUSVS010000003.1"/>
</dbReference>
<gene>
    <name evidence="10" type="ORF">QO010_002211</name>
</gene>
<accession>A0ABU0ISP3</accession>
<evidence type="ECO:0000313" key="11">
    <source>
        <dbReference type="Proteomes" id="UP001228905"/>
    </source>
</evidence>
<evidence type="ECO:0000256" key="8">
    <source>
        <dbReference type="PROSITE-ProRule" id="PRU00278"/>
    </source>
</evidence>
<protein>
    <recommendedName>
        <fullName evidence="4">Parvulin-like PPIase</fullName>
        <ecNumber evidence="3">5.2.1.8</ecNumber>
    </recommendedName>
    <alternativeName>
        <fullName evidence="6">Peptidyl-prolyl cis-trans isomerase plp</fullName>
    </alternativeName>
    <alternativeName>
        <fullName evidence="7">Rotamase plp</fullName>
    </alternativeName>
</protein>
<comment type="similarity">
    <text evidence="2">Belongs to the PpiC/parvulin rotamase family.</text>
</comment>
<dbReference type="GO" id="GO:0003755">
    <property type="term" value="F:peptidyl-prolyl cis-trans isomerase activity"/>
    <property type="evidence" value="ECO:0007669"/>
    <property type="project" value="UniProtKB-EC"/>
</dbReference>
<evidence type="ECO:0000259" key="9">
    <source>
        <dbReference type="PROSITE" id="PS50198"/>
    </source>
</evidence>
<evidence type="ECO:0000256" key="7">
    <source>
        <dbReference type="ARBA" id="ARBA00031484"/>
    </source>
</evidence>
<dbReference type="PANTHER" id="PTHR47245">
    <property type="entry name" value="PEPTIDYLPROLYL ISOMERASE"/>
    <property type="match status" value="1"/>
</dbReference>
<dbReference type="PANTHER" id="PTHR47245:SF2">
    <property type="entry name" value="PEPTIDYL-PROLYL CIS-TRANS ISOMERASE HP_0175-RELATED"/>
    <property type="match status" value="1"/>
</dbReference>
<dbReference type="InterPro" id="IPR000297">
    <property type="entry name" value="PPIase_PpiC"/>
</dbReference>
<dbReference type="Pfam" id="PF00639">
    <property type="entry name" value="Rotamase"/>
    <property type="match status" value="1"/>
</dbReference>
<comment type="caution">
    <text evidence="10">The sequence shown here is derived from an EMBL/GenBank/DDBJ whole genome shotgun (WGS) entry which is preliminary data.</text>
</comment>
<keyword evidence="8 10" id="KW-0413">Isomerase</keyword>
<evidence type="ECO:0000256" key="3">
    <source>
        <dbReference type="ARBA" id="ARBA00013194"/>
    </source>
</evidence>
<evidence type="ECO:0000313" key="10">
    <source>
        <dbReference type="EMBL" id="MDQ0464430.1"/>
    </source>
</evidence>
<proteinExistence type="inferred from homology"/>
<sequence length="375" mass="39749">MRALVIDGVEIPEALLAQEAQNHPGGSAAEARAAAGHALAIRALLLHRALELGLETTGQFDERGREETLEEALIRELLDAEVEVASPSDAECRRVYDAAPGRFRTPALTEASHILIEPRLSERGGEDHAAIHAAHDVAAAMILTLAAGADGFAALARQHSDCPSGVTGGSLGQLSPGDLVPEIERVLAGLAPGEVAAQPVRSRFGWHVLRLDRRIEGRQLPFEMVVEVIRLHLESRAWTSAAARYVAELTAQARGQGVALTLTDDGGVRQGSATLGDFLGDTGAAERLVPWLDAVDADLGRRLAAAALAADETPPDFARAAMAEFVADANDERWTQLISAARDSEDPALACLAAVLRSKLVPARKVFTVIRRVAS</sequence>
<dbReference type="EMBL" id="JAUSVS010000003">
    <property type="protein sequence ID" value="MDQ0464430.1"/>
    <property type="molecule type" value="Genomic_DNA"/>
</dbReference>
<dbReference type="Gene3D" id="3.10.50.40">
    <property type="match status" value="1"/>
</dbReference>
<dbReference type="SUPFAM" id="SSF54534">
    <property type="entry name" value="FKBP-like"/>
    <property type="match status" value="1"/>
</dbReference>
<dbReference type="PROSITE" id="PS50198">
    <property type="entry name" value="PPIC_PPIASE_2"/>
    <property type="match status" value="1"/>
</dbReference>
<name>A0ABU0ISP3_9CAUL</name>
<dbReference type="InterPro" id="IPR050245">
    <property type="entry name" value="PrsA_foldase"/>
</dbReference>
<dbReference type="Proteomes" id="UP001228905">
    <property type="component" value="Unassembled WGS sequence"/>
</dbReference>
<dbReference type="EC" id="5.2.1.8" evidence="3"/>
<keyword evidence="11" id="KW-1185">Reference proteome</keyword>
<dbReference type="InterPro" id="IPR046357">
    <property type="entry name" value="PPIase_dom_sf"/>
</dbReference>
<dbReference type="PROSITE" id="PS01096">
    <property type="entry name" value="PPIC_PPIASE_1"/>
    <property type="match status" value="1"/>
</dbReference>
<dbReference type="InterPro" id="IPR023058">
    <property type="entry name" value="PPIase_PpiC_CS"/>
</dbReference>
<evidence type="ECO:0000256" key="6">
    <source>
        <dbReference type="ARBA" id="ARBA00030642"/>
    </source>
</evidence>
<evidence type="ECO:0000256" key="5">
    <source>
        <dbReference type="ARBA" id="ARBA00023110"/>
    </source>
</evidence>
<organism evidence="10 11">
    <name type="scientific">Caulobacter ginsengisoli</name>
    <dbReference type="NCBI Taxonomy" id="400775"/>
    <lineage>
        <taxon>Bacteria</taxon>
        <taxon>Pseudomonadati</taxon>
        <taxon>Pseudomonadota</taxon>
        <taxon>Alphaproteobacteria</taxon>
        <taxon>Caulobacterales</taxon>
        <taxon>Caulobacteraceae</taxon>
        <taxon>Caulobacter</taxon>
    </lineage>
</organism>